<reference evidence="1" key="1">
    <citation type="journal article" date="2021" name="PeerJ">
        <title>Extensive microbial diversity within the chicken gut microbiome revealed by metagenomics and culture.</title>
        <authorList>
            <person name="Gilroy R."/>
            <person name="Ravi A."/>
            <person name="Getino M."/>
            <person name="Pursley I."/>
            <person name="Horton D.L."/>
            <person name="Alikhan N.F."/>
            <person name="Baker D."/>
            <person name="Gharbi K."/>
            <person name="Hall N."/>
            <person name="Watson M."/>
            <person name="Adriaenssens E.M."/>
            <person name="Foster-Nyarko E."/>
            <person name="Jarju S."/>
            <person name="Secka A."/>
            <person name="Antonio M."/>
            <person name="Oren A."/>
            <person name="Chaudhuri R.R."/>
            <person name="La Ragione R."/>
            <person name="Hildebrand F."/>
            <person name="Pallen M.J."/>
        </authorList>
    </citation>
    <scope>NUCLEOTIDE SEQUENCE</scope>
    <source>
        <strain evidence="1">ChiBcec2-3848</strain>
    </source>
</reference>
<sequence>MRKCIRCGSIMKENCAVKVEGAGYGIILSSDESKLFGGRMGKPKVAICPECGEVSIYLDDVERLKNLG</sequence>
<dbReference type="EMBL" id="DWVZ01000155">
    <property type="protein sequence ID" value="HJC64309.1"/>
    <property type="molecule type" value="Genomic_DNA"/>
</dbReference>
<reference evidence="1" key="2">
    <citation type="submission" date="2021-04" db="EMBL/GenBank/DDBJ databases">
        <authorList>
            <person name="Gilroy R."/>
        </authorList>
    </citation>
    <scope>NUCLEOTIDE SEQUENCE</scope>
    <source>
        <strain evidence="1">ChiBcec2-3848</strain>
    </source>
</reference>
<gene>
    <name evidence="1" type="ORF">H9753_11955</name>
</gene>
<protein>
    <submittedName>
        <fullName evidence="1">Nucleic acid-binding protein</fullName>
    </submittedName>
</protein>
<name>A0A9D2PQ48_9FIRM</name>
<dbReference type="AlphaFoldDB" id="A0A9D2PQ48"/>
<comment type="caution">
    <text evidence="1">The sequence shown here is derived from an EMBL/GenBank/DDBJ whole genome shotgun (WGS) entry which is preliminary data.</text>
</comment>
<evidence type="ECO:0000313" key="1">
    <source>
        <dbReference type="EMBL" id="HJC64309.1"/>
    </source>
</evidence>
<dbReference type="Proteomes" id="UP000823886">
    <property type="component" value="Unassembled WGS sequence"/>
</dbReference>
<organism evidence="1 2">
    <name type="scientific">Candidatus Blautia merdavium</name>
    <dbReference type="NCBI Taxonomy" id="2838494"/>
    <lineage>
        <taxon>Bacteria</taxon>
        <taxon>Bacillati</taxon>
        <taxon>Bacillota</taxon>
        <taxon>Clostridia</taxon>
        <taxon>Lachnospirales</taxon>
        <taxon>Lachnospiraceae</taxon>
        <taxon>Blautia</taxon>
    </lineage>
</organism>
<proteinExistence type="predicted"/>
<evidence type="ECO:0000313" key="2">
    <source>
        <dbReference type="Proteomes" id="UP000823886"/>
    </source>
</evidence>
<accession>A0A9D2PQ48</accession>